<dbReference type="InterPro" id="IPR013083">
    <property type="entry name" value="Znf_RING/FYVE/PHD"/>
</dbReference>
<protein>
    <submittedName>
        <fullName evidence="13">E3 ubiquitin-protein ligase TRAF7 isoform X2</fullName>
    </submittedName>
</protein>
<keyword evidence="1 7" id="KW-0853">WD repeat</keyword>
<dbReference type="InterPro" id="IPR020472">
    <property type="entry name" value="WD40_PAC1"/>
</dbReference>
<keyword evidence="12" id="KW-1185">Reference proteome</keyword>
<dbReference type="InterPro" id="IPR001841">
    <property type="entry name" value="Znf_RING"/>
</dbReference>
<dbReference type="InterPro" id="IPR001680">
    <property type="entry name" value="WD40_rpt"/>
</dbReference>
<keyword evidence="3" id="KW-0677">Repeat</keyword>
<feature type="domain" description="SIAH-type" evidence="11">
    <location>
        <begin position="209"/>
        <end position="295"/>
    </location>
</feature>
<dbReference type="GeneID" id="100206858"/>
<dbReference type="InterPro" id="IPR013010">
    <property type="entry name" value="Znf_SIAH"/>
</dbReference>
<evidence type="ECO:0000256" key="2">
    <source>
        <dbReference type="ARBA" id="ARBA00022723"/>
    </source>
</evidence>
<keyword evidence="5 6" id="KW-0862">Zinc</keyword>
<feature type="zinc finger region" description="TRAF-type" evidence="6">
    <location>
        <begin position="233"/>
        <end position="296"/>
    </location>
</feature>
<sequence length="674" mass="75945">MNESEQFKFYGTSHEDKNKDEFLINYDSTYVGGSTSTGGGQKHFTSRSHYQRSDDVNTRMSFSPNNDSSPRSTSVSTRLSRQHSNMEKFTSQLHKRSKSDGGMHTTNLFSGSNLNVQASDLEISESATLFCSSVSEKLLCRLCIKVFKDPVITSCGHTFCQQCVLRNPEVTCPTDGSKLVMVVFNLAVREQVGELYVYCKYACMPSSKGIPGEFEVNKNGCPAKIKMSEKIEHEEQCQYAPVRCPNSSICQLMTKMDLKDHLDQCQHARCPHSKYNCKFEGTSEELAEHLQSCRFEGMKEFLIHTEKEMNEIRSLLAKKDQENDYMRGIISKLTEKIDQLEKSMEVRIDLLDENFTKLSSDFIETRRCLGHIEKEITSMDSRTFNIGAFDVQSVLKCKGTFVGHHGPVWSLCVFSSFLFSGSSDNSIKVWDTRSNYTCVKTFTEHSGMVLTLCAYRGKLYSGSADCTISVFDIESLKLIENFSADENPICTLAVGNGMLFSGSFKSIKVWDIGALKFRQALSGLNHWIRALYTTENNLYSGSFEAIKIWDLKTLEQIRVIQTQGGSVYSLVVSREYIICGTYENYINIWDVKTYKSVAKLTGHVGTVYDLVLMTLVDATRVISASYDGSLRVWSLDNLQCVQTLFRHQGSVTSLAVCRGRLFSGSVDSTVKVWL</sequence>
<feature type="repeat" description="WD" evidence="7">
    <location>
        <begin position="600"/>
        <end position="643"/>
    </location>
</feature>
<dbReference type="PROSITE" id="PS50294">
    <property type="entry name" value="WD_REPEATS_REGION"/>
    <property type="match status" value="2"/>
</dbReference>
<feature type="repeat" description="WD" evidence="7">
    <location>
        <begin position="644"/>
        <end position="674"/>
    </location>
</feature>
<evidence type="ECO:0000256" key="3">
    <source>
        <dbReference type="ARBA" id="ARBA00022737"/>
    </source>
</evidence>
<dbReference type="PANTHER" id="PTHR19848">
    <property type="entry name" value="WD40 REPEAT PROTEIN"/>
    <property type="match status" value="1"/>
</dbReference>
<accession>A0ABM4CCH2</accession>
<dbReference type="RefSeq" id="XP_065659358.1">
    <property type="nucleotide sequence ID" value="XM_065803286.1"/>
</dbReference>
<evidence type="ECO:0000259" key="10">
    <source>
        <dbReference type="PROSITE" id="PS50145"/>
    </source>
</evidence>
<dbReference type="PRINTS" id="PR00320">
    <property type="entry name" value="GPROTEINBRPT"/>
</dbReference>
<evidence type="ECO:0000313" key="12">
    <source>
        <dbReference type="Proteomes" id="UP001652625"/>
    </source>
</evidence>
<dbReference type="InterPro" id="IPR019775">
    <property type="entry name" value="WD40_repeat_CS"/>
</dbReference>
<evidence type="ECO:0000256" key="7">
    <source>
        <dbReference type="PROSITE-ProRule" id="PRU00221"/>
    </source>
</evidence>
<dbReference type="Proteomes" id="UP001652625">
    <property type="component" value="Chromosome 08"/>
</dbReference>
<dbReference type="Gene3D" id="3.30.40.10">
    <property type="entry name" value="Zinc/RING finger domain, C3HC4 (zinc finger)"/>
    <property type="match status" value="2"/>
</dbReference>
<dbReference type="SMART" id="SM00184">
    <property type="entry name" value="RING"/>
    <property type="match status" value="1"/>
</dbReference>
<name>A0ABM4CCH2_HYDVU</name>
<dbReference type="InterPro" id="IPR027370">
    <property type="entry name" value="Znf-RING_euk"/>
</dbReference>
<dbReference type="PANTHER" id="PTHR19848:SF6">
    <property type="entry name" value="E3 UBIQUITIN-PROTEIN LIGASE TRAF7"/>
    <property type="match status" value="1"/>
</dbReference>
<dbReference type="SUPFAM" id="SSF57850">
    <property type="entry name" value="RING/U-box"/>
    <property type="match status" value="1"/>
</dbReference>
<dbReference type="SMART" id="SM00320">
    <property type="entry name" value="WD40"/>
    <property type="match status" value="7"/>
</dbReference>
<organism evidence="12 13">
    <name type="scientific">Hydra vulgaris</name>
    <name type="common">Hydra</name>
    <name type="synonym">Hydra attenuata</name>
    <dbReference type="NCBI Taxonomy" id="6087"/>
    <lineage>
        <taxon>Eukaryota</taxon>
        <taxon>Metazoa</taxon>
        <taxon>Cnidaria</taxon>
        <taxon>Hydrozoa</taxon>
        <taxon>Hydroidolina</taxon>
        <taxon>Anthoathecata</taxon>
        <taxon>Aplanulata</taxon>
        <taxon>Hydridae</taxon>
        <taxon>Hydra</taxon>
    </lineage>
</organism>
<dbReference type="Pfam" id="PF23754">
    <property type="entry name" value="Beta-prop_IP5PC_F"/>
    <property type="match status" value="1"/>
</dbReference>
<dbReference type="Pfam" id="PF13445">
    <property type="entry name" value="zf-RING_UBOX"/>
    <property type="match status" value="1"/>
</dbReference>
<reference evidence="13" key="1">
    <citation type="submission" date="2025-08" db="UniProtKB">
        <authorList>
            <consortium name="RefSeq"/>
        </authorList>
    </citation>
    <scope>IDENTIFICATION</scope>
</reference>
<dbReference type="CDD" id="cd00200">
    <property type="entry name" value="WD40"/>
    <property type="match status" value="1"/>
</dbReference>
<dbReference type="InterPro" id="IPR001293">
    <property type="entry name" value="Znf_TRAF"/>
</dbReference>
<dbReference type="Pfam" id="PF00400">
    <property type="entry name" value="WD40"/>
    <property type="match status" value="2"/>
</dbReference>
<dbReference type="InterPro" id="IPR015943">
    <property type="entry name" value="WD40/YVTN_repeat-like_dom_sf"/>
</dbReference>
<evidence type="ECO:0000256" key="4">
    <source>
        <dbReference type="ARBA" id="ARBA00022771"/>
    </source>
</evidence>
<dbReference type="SUPFAM" id="SSF49599">
    <property type="entry name" value="TRAF domain-like"/>
    <property type="match status" value="2"/>
</dbReference>
<evidence type="ECO:0000259" key="9">
    <source>
        <dbReference type="PROSITE" id="PS50089"/>
    </source>
</evidence>
<keyword evidence="2 6" id="KW-0479">Metal-binding</keyword>
<evidence type="ECO:0000259" key="11">
    <source>
        <dbReference type="PROSITE" id="PS51081"/>
    </source>
</evidence>
<feature type="domain" description="RING-type" evidence="9">
    <location>
        <begin position="140"/>
        <end position="175"/>
    </location>
</feature>
<dbReference type="InterPro" id="IPR056454">
    <property type="entry name" value="Beta-prop_IP5PC_F"/>
</dbReference>
<dbReference type="PROSITE" id="PS00518">
    <property type="entry name" value="ZF_RING_1"/>
    <property type="match status" value="1"/>
</dbReference>
<keyword evidence="4 6" id="KW-0863">Zinc-finger</keyword>
<dbReference type="InterPro" id="IPR017907">
    <property type="entry name" value="Znf_RING_CS"/>
</dbReference>
<dbReference type="Gene3D" id="2.130.10.10">
    <property type="entry name" value="YVTN repeat-like/Quinoprotein amine dehydrogenase"/>
    <property type="match status" value="2"/>
</dbReference>
<evidence type="ECO:0000313" key="13">
    <source>
        <dbReference type="RefSeq" id="XP_065659358.1"/>
    </source>
</evidence>
<dbReference type="Pfam" id="PF02176">
    <property type="entry name" value="zf-TRAF"/>
    <property type="match status" value="1"/>
</dbReference>
<dbReference type="PROSITE" id="PS50145">
    <property type="entry name" value="ZF_TRAF"/>
    <property type="match status" value="1"/>
</dbReference>
<feature type="domain" description="TRAF-type" evidence="10">
    <location>
        <begin position="233"/>
        <end position="296"/>
    </location>
</feature>
<evidence type="ECO:0000256" key="1">
    <source>
        <dbReference type="ARBA" id="ARBA00022574"/>
    </source>
</evidence>
<dbReference type="PROSITE" id="PS51081">
    <property type="entry name" value="ZF_SIAH"/>
    <property type="match status" value="1"/>
</dbReference>
<dbReference type="PROSITE" id="PS00678">
    <property type="entry name" value="WD_REPEATS_1"/>
    <property type="match status" value="1"/>
</dbReference>
<dbReference type="PROSITE" id="PS50089">
    <property type="entry name" value="ZF_RING_2"/>
    <property type="match status" value="1"/>
</dbReference>
<feature type="region of interest" description="Disordered" evidence="8">
    <location>
        <begin position="33"/>
        <end position="104"/>
    </location>
</feature>
<evidence type="ECO:0000256" key="8">
    <source>
        <dbReference type="SAM" id="MobiDB-lite"/>
    </source>
</evidence>
<dbReference type="InterPro" id="IPR036322">
    <property type="entry name" value="WD40_repeat_dom_sf"/>
</dbReference>
<proteinExistence type="predicted"/>
<evidence type="ECO:0000256" key="6">
    <source>
        <dbReference type="PROSITE-ProRule" id="PRU00207"/>
    </source>
</evidence>
<feature type="compositionally biased region" description="Polar residues" evidence="8">
    <location>
        <begin position="58"/>
        <end position="92"/>
    </location>
</feature>
<dbReference type="PROSITE" id="PS50082">
    <property type="entry name" value="WD_REPEATS_2"/>
    <property type="match status" value="3"/>
</dbReference>
<dbReference type="SUPFAM" id="SSF50978">
    <property type="entry name" value="WD40 repeat-like"/>
    <property type="match status" value="1"/>
</dbReference>
<gene>
    <name evidence="13" type="primary">LOC100206858</name>
</gene>
<evidence type="ECO:0000256" key="5">
    <source>
        <dbReference type="ARBA" id="ARBA00022833"/>
    </source>
</evidence>
<feature type="repeat" description="WD" evidence="7">
    <location>
        <begin position="401"/>
        <end position="434"/>
    </location>
</feature>